<organism evidence="1">
    <name type="scientific">Pseudictyota dubia</name>
    <dbReference type="NCBI Taxonomy" id="2749911"/>
    <lineage>
        <taxon>Eukaryota</taxon>
        <taxon>Sar</taxon>
        <taxon>Stramenopiles</taxon>
        <taxon>Ochrophyta</taxon>
        <taxon>Bacillariophyta</taxon>
        <taxon>Mediophyceae</taxon>
        <taxon>Biddulphiophycidae</taxon>
        <taxon>Eupodiscales</taxon>
        <taxon>Odontellaceae</taxon>
        <taxon>Pseudictyota</taxon>
    </lineage>
</organism>
<protein>
    <submittedName>
        <fullName evidence="1">Uncharacterized protein</fullName>
    </submittedName>
</protein>
<proteinExistence type="predicted"/>
<name>A0A7R9VTC3_9STRA</name>
<reference evidence="1" key="1">
    <citation type="submission" date="2021-01" db="EMBL/GenBank/DDBJ databases">
        <authorList>
            <person name="Corre E."/>
            <person name="Pelletier E."/>
            <person name="Niang G."/>
            <person name="Scheremetjew M."/>
            <person name="Finn R."/>
            <person name="Kale V."/>
            <person name="Holt S."/>
            <person name="Cochrane G."/>
            <person name="Meng A."/>
            <person name="Brown T."/>
            <person name="Cohen L."/>
        </authorList>
    </citation>
    <scope>NUCLEOTIDE SEQUENCE</scope>
    <source>
        <strain evidence="1">CCMP147</strain>
    </source>
</reference>
<dbReference type="AlphaFoldDB" id="A0A7R9VTC3"/>
<dbReference type="EMBL" id="HBED01014641">
    <property type="protein sequence ID" value="CAD8305131.1"/>
    <property type="molecule type" value="Transcribed_RNA"/>
</dbReference>
<sequence>MATNISSFRWNIINIHRMILSYFSSHCCGEAISYAVKKREAFCAVEGTMRVPLPSVRFLEVNDFFTAMAVTRMPKFHSCGPKLLVQGNFHFPVWIEQVQNPPTAISAAEPAEIMACPGEI</sequence>
<gene>
    <name evidence="1" type="ORF">TDUB1175_LOCUS7257</name>
</gene>
<accession>A0A7R9VTC3</accession>
<evidence type="ECO:0000313" key="1">
    <source>
        <dbReference type="EMBL" id="CAD8305131.1"/>
    </source>
</evidence>